<dbReference type="InterPro" id="IPR017853">
    <property type="entry name" value="GH"/>
</dbReference>
<sequence length="547" mass="58442">MGNLSRRGGRRLAAVVASCLLVVSAPAAAGAATPTPTALAAVSTLDTLVPAPVSARAEPGQDFRLTPGTAIVVPRGAGGAGEVHEVREVADLLAADLRPATGFPLSVATDSGRRGNTITLRLTRDARGIGAEGYRLDVARSGVTLEATGAAGLRNATQTLRQLLPPAIEAESRQDVAWTVPGAHIVDQPRYAYRGAMLDVARYYFPPDVVHRFIDQLGSYKVNRLHLHLTDDQGWRLQVDSWPRLATHGGSTQTGGGPGGYYTKAEYAAIVEHARERGITVVPEVDMPGHTTAALSSYGELTCDGVAPPLYTGYDVGFSSLCLGTPTTARFVDDVLREVAALTPGEYIHIGGDEAAATTPEADYTAFMAMATATAAKYGKKVIGWNSALASGSPFGAGAVAQYWYPWPDDATARDATARGAKLIMSPAHRAYLDMKYTATEPLYGQAWAGYVEARNAYEWNPDTTVNGVPASAVLGVEATLFTQITPDEKSVQFMLYPRLPELAEVAWTPLSGQSWDRLRTRLPAQAQRWDAWGVNYYRSPQIPWVG</sequence>
<evidence type="ECO:0000256" key="6">
    <source>
        <dbReference type="PIRSR" id="PIRSR625705-1"/>
    </source>
</evidence>
<dbReference type="GO" id="GO:0004563">
    <property type="term" value="F:beta-N-acetylhexosaminidase activity"/>
    <property type="evidence" value="ECO:0007669"/>
    <property type="project" value="UniProtKB-EC"/>
</dbReference>
<dbReference type="STRING" id="1193682.BJP25_16210"/>
<accession>A0A1Q9LP57</accession>
<dbReference type="GO" id="GO:0005975">
    <property type="term" value="P:carbohydrate metabolic process"/>
    <property type="evidence" value="ECO:0007669"/>
    <property type="project" value="InterPro"/>
</dbReference>
<feature type="domain" description="Glycoside hydrolase family 20 catalytic" evidence="8">
    <location>
        <begin position="191"/>
        <end position="510"/>
    </location>
</feature>
<dbReference type="InterPro" id="IPR015882">
    <property type="entry name" value="HEX_bac_N"/>
</dbReference>
<dbReference type="PRINTS" id="PR00738">
    <property type="entry name" value="GLHYDRLASE20"/>
</dbReference>
<dbReference type="OrthoDB" id="9763537at2"/>
<proteinExistence type="inferred from homology"/>
<evidence type="ECO:0000313" key="11">
    <source>
        <dbReference type="Proteomes" id="UP000186040"/>
    </source>
</evidence>
<evidence type="ECO:0000256" key="2">
    <source>
        <dbReference type="ARBA" id="ARBA00006285"/>
    </source>
</evidence>
<dbReference type="PANTHER" id="PTHR22600:SF57">
    <property type="entry name" value="BETA-N-ACETYLHEXOSAMINIDASE"/>
    <property type="match status" value="1"/>
</dbReference>
<feature type="active site" description="Proton donor" evidence="6">
    <location>
        <position position="354"/>
    </location>
</feature>
<dbReference type="GO" id="GO:0030203">
    <property type="term" value="P:glycosaminoglycan metabolic process"/>
    <property type="evidence" value="ECO:0007669"/>
    <property type="project" value="TreeGrafter"/>
</dbReference>
<dbReference type="Pfam" id="PF00728">
    <property type="entry name" value="Glyco_hydro_20"/>
    <property type="match status" value="1"/>
</dbReference>
<gene>
    <name evidence="10" type="ORF">BJP25_16210</name>
</gene>
<dbReference type="SUPFAM" id="SSF51445">
    <property type="entry name" value="(Trans)glycosidases"/>
    <property type="match status" value="1"/>
</dbReference>
<dbReference type="EC" id="3.2.1.52" evidence="3"/>
<dbReference type="SUPFAM" id="SSF55545">
    <property type="entry name" value="beta-N-acetylhexosaminidase-like domain"/>
    <property type="match status" value="1"/>
</dbReference>
<evidence type="ECO:0000256" key="1">
    <source>
        <dbReference type="ARBA" id="ARBA00001231"/>
    </source>
</evidence>
<dbReference type="Gene3D" id="3.20.20.80">
    <property type="entry name" value="Glycosidases"/>
    <property type="match status" value="1"/>
</dbReference>
<evidence type="ECO:0000256" key="4">
    <source>
        <dbReference type="ARBA" id="ARBA00022801"/>
    </source>
</evidence>
<dbReference type="GO" id="GO:0016020">
    <property type="term" value="C:membrane"/>
    <property type="evidence" value="ECO:0007669"/>
    <property type="project" value="TreeGrafter"/>
</dbReference>
<comment type="caution">
    <text evidence="10">The sequence shown here is derived from an EMBL/GenBank/DDBJ whole genome shotgun (WGS) entry which is preliminary data.</text>
</comment>
<feature type="chain" id="PRO_5038501874" description="beta-N-acetylhexosaminidase" evidence="7">
    <location>
        <begin position="28"/>
        <end position="547"/>
    </location>
</feature>
<organism evidence="10 11">
    <name type="scientific">Actinokineospora bangkokensis</name>
    <dbReference type="NCBI Taxonomy" id="1193682"/>
    <lineage>
        <taxon>Bacteria</taxon>
        <taxon>Bacillati</taxon>
        <taxon>Actinomycetota</taxon>
        <taxon>Actinomycetes</taxon>
        <taxon>Pseudonocardiales</taxon>
        <taxon>Pseudonocardiaceae</taxon>
        <taxon>Actinokineospora</taxon>
    </lineage>
</organism>
<keyword evidence="4" id="KW-0378">Hydrolase</keyword>
<dbReference type="RefSeq" id="WP_075974684.1">
    <property type="nucleotide sequence ID" value="NZ_MKQR01000009.1"/>
</dbReference>
<comment type="catalytic activity">
    <reaction evidence="1">
        <text>Hydrolysis of terminal non-reducing N-acetyl-D-hexosamine residues in N-acetyl-beta-D-hexosaminides.</text>
        <dbReference type="EC" id="3.2.1.52"/>
    </reaction>
</comment>
<dbReference type="Pfam" id="PF02838">
    <property type="entry name" value="Glyco_hydro_20b"/>
    <property type="match status" value="1"/>
</dbReference>
<keyword evidence="7" id="KW-0732">Signal</keyword>
<keyword evidence="11" id="KW-1185">Reference proteome</keyword>
<dbReference type="CDD" id="cd06568">
    <property type="entry name" value="GH20_SpHex_like"/>
    <property type="match status" value="1"/>
</dbReference>
<dbReference type="PANTHER" id="PTHR22600">
    <property type="entry name" value="BETA-HEXOSAMINIDASE"/>
    <property type="match status" value="1"/>
</dbReference>
<dbReference type="Proteomes" id="UP000186040">
    <property type="component" value="Unassembled WGS sequence"/>
</dbReference>
<dbReference type="AlphaFoldDB" id="A0A1Q9LP57"/>
<keyword evidence="5" id="KW-0326">Glycosidase</keyword>
<dbReference type="InterPro" id="IPR015883">
    <property type="entry name" value="Glyco_hydro_20_cat"/>
</dbReference>
<dbReference type="InterPro" id="IPR025705">
    <property type="entry name" value="Beta_hexosaminidase_sua/sub"/>
</dbReference>
<evidence type="ECO:0000259" key="9">
    <source>
        <dbReference type="Pfam" id="PF02838"/>
    </source>
</evidence>
<evidence type="ECO:0000256" key="5">
    <source>
        <dbReference type="ARBA" id="ARBA00023295"/>
    </source>
</evidence>
<feature type="domain" description="Beta-hexosaminidase bacterial type N-terminal" evidence="9">
    <location>
        <begin position="48"/>
        <end position="188"/>
    </location>
</feature>
<comment type="similarity">
    <text evidence="2">Belongs to the glycosyl hydrolase 20 family.</text>
</comment>
<dbReference type="EMBL" id="MKQR01000009">
    <property type="protein sequence ID" value="OLR93784.1"/>
    <property type="molecule type" value="Genomic_DNA"/>
</dbReference>
<dbReference type="InterPro" id="IPR029018">
    <property type="entry name" value="Hex-like_dom2"/>
</dbReference>
<evidence type="ECO:0000313" key="10">
    <source>
        <dbReference type="EMBL" id="OLR93784.1"/>
    </source>
</evidence>
<protein>
    <recommendedName>
        <fullName evidence="3">beta-N-acetylhexosaminidase</fullName>
        <ecNumber evidence="3">3.2.1.52</ecNumber>
    </recommendedName>
</protein>
<reference evidence="10 11" key="1">
    <citation type="submission" date="2016-10" db="EMBL/GenBank/DDBJ databases">
        <title>The Draft Genome Sequence of Actinokineospora bangkokensis 44EHWT reveals the biosynthetic pathway of antifungal compounds Thailandins with unusual extender unit butylmalonyl-CoA.</title>
        <authorList>
            <person name="Greule A."/>
            <person name="Intra B."/>
            <person name="Flemming S."/>
            <person name="Rommel M.G."/>
            <person name="Panbangred W."/>
            <person name="Bechthold A."/>
        </authorList>
    </citation>
    <scope>NUCLEOTIDE SEQUENCE [LARGE SCALE GENOMIC DNA]</scope>
    <source>
        <strain evidence="10 11">44EHW</strain>
    </source>
</reference>
<feature type="signal peptide" evidence="7">
    <location>
        <begin position="1"/>
        <end position="27"/>
    </location>
</feature>
<evidence type="ECO:0000256" key="7">
    <source>
        <dbReference type="SAM" id="SignalP"/>
    </source>
</evidence>
<dbReference type="Gene3D" id="3.30.379.10">
    <property type="entry name" value="Chitobiase/beta-hexosaminidase domain 2-like"/>
    <property type="match status" value="1"/>
</dbReference>
<evidence type="ECO:0000256" key="3">
    <source>
        <dbReference type="ARBA" id="ARBA00012663"/>
    </source>
</evidence>
<evidence type="ECO:0000259" key="8">
    <source>
        <dbReference type="Pfam" id="PF00728"/>
    </source>
</evidence>
<name>A0A1Q9LP57_9PSEU</name>